<reference evidence="1 2" key="1">
    <citation type="submission" date="2019-09" db="EMBL/GenBank/DDBJ databases">
        <title>The hologenome of the rock-dwelling lichen Lasallia pustulata.</title>
        <authorList>
            <person name="Greshake Tzovaras B."/>
            <person name="Segers F."/>
            <person name="Bicker A."/>
            <person name="Dal Grande F."/>
            <person name="Otte J."/>
            <person name="Hankeln T."/>
            <person name="Schmitt I."/>
            <person name="Ebersberger I."/>
        </authorList>
    </citation>
    <scope>NUCLEOTIDE SEQUENCE [LARGE SCALE GENOMIC DNA]</scope>
    <source>
        <strain evidence="1">A1-1</strain>
    </source>
</reference>
<sequence>MSSLRPSSLIVTRGDLTHQISLTSLINEQQHTPFKQFFNHIICQVSHRRRFSIAMSSEHSETETEEVSTSESEAEYSIESLSYDELVEKLKSAKLDYYIHHTNMHAVTKTIFENRNVPAAARMTTKVRIMVEDGGIVYESRRVALAELHIEEECCRNKMREAQALCRVLESRRQELLKARKEGQSRRGWYVIHIEVTADC</sequence>
<dbReference type="AlphaFoldDB" id="A0A5M8PVW8"/>
<dbReference type="OrthoDB" id="10489381at2759"/>
<accession>A0A5M8PVW8</accession>
<name>A0A5M8PVW8_9LECA</name>
<protein>
    <submittedName>
        <fullName evidence="1">Uncharacterized protein</fullName>
    </submittedName>
</protein>
<organism evidence="1 2">
    <name type="scientific">Lasallia pustulata</name>
    <dbReference type="NCBI Taxonomy" id="136370"/>
    <lineage>
        <taxon>Eukaryota</taxon>
        <taxon>Fungi</taxon>
        <taxon>Dikarya</taxon>
        <taxon>Ascomycota</taxon>
        <taxon>Pezizomycotina</taxon>
        <taxon>Lecanoromycetes</taxon>
        <taxon>OSLEUM clade</taxon>
        <taxon>Umbilicariomycetidae</taxon>
        <taxon>Umbilicariales</taxon>
        <taxon>Umbilicariaceae</taxon>
        <taxon>Lasallia</taxon>
    </lineage>
</organism>
<evidence type="ECO:0000313" key="2">
    <source>
        <dbReference type="Proteomes" id="UP000324767"/>
    </source>
</evidence>
<comment type="caution">
    <text evidence="1">The sequence shown here is derived from an EMBL/GenBank/DDBJ whole genome shotgun (WGS) entry which is preliminary data.</text>
</comment>
<evidence type="ECO:0000313" key="1">
    <source>
        <dbReference type="EMBL" id="KAA6412843.1"/>
    </source>
</evidence>
<gene>
    <name evidence="1" type="ORF">FRX48_03836</name>
</gene>
<dbReference type="EMBL" id="VXIT01000005">
    <property type="protein sequence ID" value="KAA6412843.1"/>
    <property type="molecule type" value="Genomic_DNA"/>
</dbReference>
<proteinExistence type="predicted"/>
<dbReference type="Proteomes" id="UP000324767">
    <property type="component" value="Unassembled WGS sequence"/>
</dbReference>